<keyword evidence="6" id="KW-0862">Zinc</keyword>
<evidence type="ECO:0000256" key="5">
    <source>
        <dbReference type="ARBA" id="ARBA00022723"/>
    </source>
</evidence>
<dbReference type="GO" id="GO:0098560">
    <property type="term" value="C:cytoplasmic side of late endosome membrane"/>
    <property type="evidence" value="ECO:0007669"/>
    <property type="project" value="TreeGrafter"/>
</dbReference>
<name>A0AAD8G3V1_ACIOX</name>
<dbReference type="EMBL" id="JAGXEW010000016">
    <property type="protein sequence ID" value="KAK1162994.1"/>
    <property type="molecule type" value="Genomic_DNA"/>
</dbReference>
<dbReference type="GO" id="GO:0008270">
    <property type="term" value="F:zinc ion binding"/>
    <property type="evidence" value="ECO:0007669"/>
    <property type="project" value="TreeGrafter"/>
</dbReference>
<keyword evidence="8" id="KW-0812">Transmembrane</keyword>
<evidence type="ECO:0000256" key="3">
    <source>
        <dbReference type="ARBA" id="ARBA00004630"/>
    </source>
</evidence>
<evidence type="ECO:0000256" key="4">
    <source>
        <dbReference type="ARBA" id="ARBA00005975"/>
    </source>
</evidence>
<evidence type="ECO:0000256" key="8">
    <source>
        <dbReference type="SAM" id="Phobius"/>
    </source>
</evidence>
<dbReference type="PROSITE" id="PS51837">
    <property type="entry name" value="LITAF"/>
    <property type="match status" value="1"/>
</dbReference>
<proteinExistence type="inferred from homology"/>
<evidence type="ECO:0000259" key="9">
    <source>
        <dbReference type="PROSITE" id="PS51837"/>
    </source>
</evidence>
<evidence type="ECO:0000256" key="2">
    <source>
        <dbReference type="ARBA" id="ARBA00004414"/>
    </source>
</evidence>
<dbReference type="AlphaFoldDB" id="A0AAD8G3V1"/>
<feature type="transmembrane region" description="Helical" evidence="8">
    <location>
        <begin position="120"/>
        <end position="143"/>
    </location>
</feature>
<evidence type="ECO:0000256" key="6">
    <source>
        <dbReference type="ARBA" id="ARBA00022833"/>
    </source>
</evidence>
<keyword evidence="8" id="KW-1133">Transmembrane helix</keyword>
<comment type="subcellular location">
    <subcellularLocation>
        <location evidence="1">Endosome membrane</location>
        <topology evidence="1">Peripheral membrane protein</topology>
        <orientation evidence="1">Cytoplasmic side</orientation>
    </subcellularLocation>
    <subcellularLocation>
        <location evidence="2">Late endosome membrane</location>
    </subcellularLocation>
    <subcellularLocation>
        <location evidence="3">Lysosome membrane</location>
        <topology evidence="3">Peripheral membrane protein</topology>
        <orientation evidence="3">Cytoplasmic side</orientation>
    </subcellularLocation>
</comment>
<keyword evidence="11" id="KW-1185">Reference proteome</keyword>
<accession>A0AAD8G3V1</accession>
<dbReference type="InterPro" id="IPR006629">
    <property type="entry name" value="LITAF"/>
</dbReference>
<dbReference type="InterPro" id="IPR037519">
    <property type="entry name" value="LITAF_fam"/>
</dbReference>
<feature type="domain" description="LITAF" evidence="9">
    <location>
        <begin position="82"/>
        <end position="166"/>
    </location>
</feature>
<comment type="similarity">
    <text evidence="4">Belongs to the CDIP1/LITAF family.</text>
</comment>
<evidence type="ECO:0000313" key="10">
    <source>
        <dbReference type="EMBL" id="KAK1162994.1"/>
    </source>
</evidence>
<sequence>MQTPSSPPAYCEQEVLPAMKPQNGPQLTNQGGNINLVIHASPPAAPMQPAPMQPVGLLPAAAMHGQIVQMQQMQQGYPAPQIQQPYAIINTNLGDSPCMTRCSNCQQQVHTKVEYKAGGFAWLMCFVFIFFGLILGCCLIPFFADGFKDAHHSCPNCHQNLHVHKRL</sequence>
<keyword evidence="5" id="KW-0479">Metal-binding</keyword>
<organism evidence="10 11">
    <name type="scientific">Acipenser oxyrinchus oxyrinchus</name>
    <dbReference type="NCBI Taxonomy" id="40147"/>
    <lineage>
        <taxon>Eukaryota</taxon>
        <taxon>Metazoa</taxon>
        <taxon>Chordata</taxon>
        <taxon>Craniata</taxon>
        <taxon>Vertebrata</taxon>
        <taxon>Euteleostomi</taxon>
        <taxon>Actinopterygii</taxon>
        <taxon>Chondrostei</taxon>
        <taxon>Acipenseriformes</taxon>
        <taxon>Acipenseridae</taxon>
        <taxon>Acipenser</taxon>
    </lineage>
</organism>
<dbReference type="Proteomes" id="UP001230051">
    <property type="component" value="Unassembled WGS sequence"/>
</dbReference>
<dbReference type="GO" id="GO:0098574">
    <property type="term" value="C:cytoplasmic side of lysosomal membrane"/>
    <property type="evidence" value="ECO:0007669"/>
    <property type="project" value="TreeGrafter"/>
</dbReference>
<protein>
    <recommendedName>
        <fullName evidence="9">LITAF domain-containing protein</fullName>
    </recommendedName>
</protein>
<dbReference type="Pfam" id="PF10601">
    <property type="entry name" value="zf-LITAF-like"/>
    <property type="match status" value="1"/>
</dbReference>
<dbReference type="PANTHER" id="PTHR23292">
    <property type="entry name" value="LIPOPOLYSACCHARIDE-INDUCED TUMOR NECROSIS FACTOR-ALPHA FACTOR"/>
    <property type="match status" value="1"/>
</dbReference>
<reference evidence="10" key="1">
    <citation type="submission" date="2022-02" db="EMBL/GenBank/DDBJ databases">
        <title>Atlantic sturgeon de novo genome assembly.</title>
        <authorList>
            <person name="Stock M."/>
            <person name="Klopp C."/>
            <person name="Guiguen Y."/>
            <person name="Cabau C."/>
            <person name="Parinello H."/>
            <person name="Santidrian Yebra-Pimentel E."/>
            <person name="Kuhl H."/>
            <person name="Dirks R.P."/>
            <person name="Guessner J."/>
            <person name="Wuertz S."/>
            <person name="Du K."/>
            <person name="Schartl M."/>
        </authorList>
    </citation>
    <scope>NUCLEOTIDE SEQUENCE</scope>
    <source>
        <strain evidence="10">STURGEONOMICS-FGT-2020</strain>
        <tissue evidence="10">Whole blood</tissue>
    </source>
</reference>
<evidence type="ECO:0000313" key="11">
    <source>
        <dbReference type="Proteomes" id="UP001230051"/>
    </source>
</evidence>
<keyword evidence="7 8" id="KW-0472">Membrane</keyword>
<gene>
    <name evidence="10" type="ORF">AOXY_G18018</name>
</gene>
<evidence type="ECO:0000256" key="7">
    <source>
        <dbReference type="ARBA" id="ARBA00023136"/>
    </source>
</evidence>
<dbReference type="PANTHER" id="PTHR23292:SF28">
    <property type="entry name" value="LIPOPOLYSACCHARIDE-INDUCED TUMOR NECROSIS FACTOR-ALPHA FACTOR-LIKE"/>
    <property type="match status" value="1"/>
</dbReference>
<dbReference type="GO" id="GO:0005634">
    <property type="term" value="C:nucleus"/>
    <property type="evidence" value="ECO:0007669"/>
    <property type="project" value="TreeGrafter"/>
</dbReference>
<dbReference type="SMART" id="SM00714">
    <property type="entry name" value="LITAF"/>
    <property type="match status" value="1"/>
</dbReference>
<evidence type="ECO:0000256" key="1">
    <source>
        <dbReference type="ARBA" id="ARBA00004125"/>
    </source>
</evidence>
<comment type="caution">
    <text evidence="10">The sequence shown here is derived from an EMBL/GenBank/DDBJ whole genome shotgun (WGS) entry which is preliminary data.</text>
</comment>